<dbReference type="PANTHER" id="PTHR31157:SF1">
    <property type="entry name" value="SCP DOMAIN-CONTAINING PROTEIN"/>
    <property type="match status" value="1"/>
</dbReference>
<dbReference type="Pfam" id="PF00188">
    <property type="entry name" value="CAP"/>
    <property type="match status" value="1"/>
</dbReference>
<sequence length="299" mass="31053">MALTRHKKFRPVLIAAATAVTVGGTGAAYACGPWAGNGTNANAAQISNNSALPPGPSQTTEAEEDEAESQDTPTAAATTPSKKELREHRRKHRHHHRPGHGQPTTTAPTTDPGEPDDPSDPDDEPTSQPTGSTDAPPDTPSTEPTKPTTEPTKPTTTTPPAGAGGTLAQYQAKVLELTNAERKKAGCNVALTANAALTKSAQGHAEDMLKNNYFSHDSQDGTSPFERMTAAGYTWAGAAENIAAGQSSPEAVMKGWMNSAGHKANILNCGLTELGVGYAAGSGAAYGQYWVQNFGSPRK</sequence>
<dbReference type="PANTHER" id="PTHR31157">
    <property type="entry name" value="SCP DOMAIN-CONTAINING PROTEIN"/>
    <property type="match status" value="1"/>
</dbReference>
<keyword evidence="5" id="KW-1185">Reference proteome</keyword>
<dbReference type="Gene3D" id="3.40.33.10">
    <property type="entry name" value="CAP"/>
    <property type="match status" value="1"/>
</dbReference>
<dbReference type="PROSITE" id="PS51257">
    <property type="entry name" value="PROKAR_LIPOPROTEIN"/>
    <property type="match status" value="1"/>
</dbReference>
<evidence type="ECO:0000256" key="1">
    <source>
        <dbReference type="SAM" id="MobiDB-lite"/>
    </source>
</evidence>
<evidence type="ECO:0000313" key="4">
    <source>
        <dbReference type="EMBL" id="MCD5314055.1"/>
    </source>
</evidence>
<feature type="compositionally biased region" description="Low complexity" evidence="1">
    <location>
        <begin position="140"/>
        <end position="160"/>
    </location>
</feature>
<feature type="region of interest" description="Disordered" evidence="1">
    <location>
        <begin position="45"/>
        <end position="165"/>
    </location>
</feature>
<dbReference type="EMBL" id="JAJOMB010000014">
    <property type="protein sequence ID" value="MCD5314055.1"/>
    <property type="molecule type" value="Genomic_DNA"/>
</dbReference>
<evidence type="ECO:0000313" key="5">
    <source>
        <dbReference type="Proteomes" id="UP001138997"/>
    </source>
</evidence>
<dbReference type="AlphaFoldDB" id="A0A9X1NHG8"/>
<feature type="compositionally biased region" description="Low complexity" evidence="1">
    <location>
        <begin position="101"/>
        <end position="112"/>
    </location>
</feature>
<dbReference type="Proteomes" id="UP001138997">
    <property type="component" value="Unassembled WGS sequence"/>
</dbReference>
<protein>
    <submittedName>
        <fullName evidence="4">CAP domain-containing protein</fullName>
    </submittedName>
</protein>
<feature type="chain" id="PRO_5040997833" evidence="2">
    <location>
        <begin position="31"/>
        <end position="299"/>
    </location>
</feature>
<feature type="compositionally biased region" description="Basic residues" evidence="1">
    <location>
        <begin position="88"/>
        <end position="99"/>
    </location>
</feature>
<keyword evidence="2" id="KW-0732">Signal</keyword>
<dbReference type="InterPro" id="IPR035940">
    <property type="entry name" value="CAP_sf"/>
</dbReference>
<gene>
    <name evidence="4" type="ORF">LR394_24410</name>
</gene>
<dbReference type="CDD" id="cd05379">
    <property type="entry name" value="CAP_bacterial"/>
    <property type="match status" value="1"/>
</dbReference>
<dbReference type="RefSeq" id="WP_231446267.1">
    <property type="nucleotide sequence ID" value="NZ_JAJOMB010000014.1"/>
</dbReference>
<dbReference type="InterPro" id="IPR014044">
    <property type="entry name" value="CAP_dom"/>
</dbReference>
<comment type="caution">
    <text evidence="4">The sequence shown here is derived from an EMBL/GenBank/DDBJ whole genome shotgun (WGS) entry which is preliminary data.</text>
</comment>
<proteinExistence type="predicted"/>
<feature type="domain" description="SCP" evidence="3">
    <location>
        <begin position="175"/>
        <end position="294"/>
    </location>
</feature>
<evidence type="ECO:0000256" key="2">
    <source>
        <dbReference type="SAM" id="SignalP"/>
    </source>
</evidence>
<organism evidence="4 5">
    <name type="scientific">Kineosporia babensis</name>
    <dbReference type="NCBI Taxonomy" id="499548"/>
    <lineage>
        <taxon>Bacteria</taxon>
        <taxon>Bacillati</taxon>
        <taxon>Actinomycetota</taxon>
        <taxon>Actinomycetes</taxon>
        <taxon>Kineosporiales</taxon>
        <taxon>Kineosporiaceae</taxon>
        <taxon>Kineosporia</taxon>
    </lineage>
</organism>
<feature type="compositionally biased region" description="Acidic residues" evidence="1">
    <location>
        <begin position="113"/>
        <end position="125"/>
    </location>
</feature>
<name>A0A9X1NHG8_9ACTN</name>
<dbReference type="SUPFAM" id="SSF55797">
    <property type="entry name" value="PR-1-like"/>
    <property type="match status" value="1"/>
</dbReference>
<evidence type="ECO:0000259" key="3">
    <source>
        <dbReference type="Pfam" id="PF00188"/>
    </source>
</evidence>
<accession>A0A9X1NHG8</accession>
<feature type="signal peptide" evidence="2">
    <location>
        <begin position="1"/>
        <end position="30"/>
    </location>
</feature>
<reference evidence="4" key="1">
    <citation type="submission" date="2021-11" db="EMBL/GenBank/DDBJ databases">
        <title>Streptomyces corallinus and Kineosporia corallina sp. nov., two new coral-derived marine actinobacteria.</title>
        <authorList>
            <person name="Buangrab K."/>
            <person name="Sutthacheep M."/>
            <person name="Yeemin T."/>
            <person name="Harunari E."/>
            <person name="Igarashi Y."/>
            <person name="Sripreechasak P."/>
            <person name="Kanchanasin P."/>
            <person name="Tanasupawat S."/>
            <person name="Phongsopitanun W."/>
        </authorList>
    </citation>
    <scope>NUCLEOTIDE SEQUENCE</scope>
    <source>
        <strain evidence="4">JCM 31032</strain>
    </source>
</reference>